<gene>
    <name evidence="2" type="ORF">GpartN1_g5565.t1</name>
</gene>
<reference evidence="2" key="1">
    <citation type="journal article" date="2022" name="Proc. Natl. Acad. Sci. U.S.A.">
        <title>Life cycle and functional genomics of the unicellular red alga Galdieria for elucidating algal and plant evolution and industrial use.</title>
        <authorList>
            <person name="Hirooka S."/>
            <person name="Itabashi T."/>
            <person name="Ichinose T.M."/>
            <person name="Onuma R."/>
            <person name="Fujiwara T."/>
            <person name="Yamashita S."/>
            <person name="Jong L.W."/>
            <person name="Tomita R."/>
            <person name="Iwane A.H."/>
            <person name="Miyagishima S.Y."/>
        </authorList>
    </citation>
    <scope>NUCLEOTIDE SEQUENCE</scope>
    <source>
        <strain evidence="2">NBRC 102759</strain>
    </source>
</reference>
<dbReference type="PANTHER" id="PTHR47215:SF1">
    <property type="entry name" value="F9L1.8 PROTEIN"/>
    <property type="match status" value="1"/>
</dbReference>
<dbReference type="Gene3D" id="1.10.287.110">
    <property type="entry name" value="DnaJ domain"/>
    <property type="match status" value="1"/>
</dbReference>
<dbReference type="PRINTS" id="PR00625">
    <property type="entry name" value="JDOMAIN"/>
</dbReference>
<keyword evidence="3" id="KW-1185">Reference proteome</keyword>
<reference evidence="2" key="2">
    <citation type="submission" date="2022-01" db="EMBL/GenBank/DDBJ databases">
        <authorList>
            <person name="Hirooka S."/>
            <person name="Miyagishima S.Y."/>
        </authorList>
    </citation>
    <scope>NUCLEOTIDE SEQUENCE</scope>
    <source>
        <strain evidence="2">NBRC 102759</strain>
    </source>
</reference>
<dbReference type="EMBL" id="BQMJ01000047">
    <property type="protein sequence ID" value="GJQ13774.1"/>
    <property type="molecule type" value="Genomic_DNA"/>
</dbReference>
<organism evidence="2 3">
    <name type="scientific">Galdieria partita</name>
    <dbReference type="NCBI Taxonomy" id="83374"/>
    <lineage>
        <taxon>Eukaryota</taxon>
        <taxon>Rhodophyta</taxon>
        <taxon>Bangiophyceae</taxon>
        <taxon>Galdieriales</taxon>
        <taxon>Galdieriaceae</taxon>
        <taxon>Galdieria</taxon>
    </lineage>
</organism>
<dbReference type="PROSITE" id="PS50076">
    <property type="entry name" value="DNAJ_2"/>
    <property type="match status" value="1"/>
</dbReference>
<evidence type="ECO:0000313" key="2">
    <source>
        <dbReference type="EMBL" id="GJQ13774.1"/>
    </source>
</evidence>
<accession>A0A9C7Q0X4</accession>
<dbReference type="InterPro" id="IPR001623">
    <property type="entry name" value="DnaJ_domain"/>
</dbReference>
<feature type="domain" description="J" evidence="1">
    <location>
        <begin position="553"/>
        <end position="615"/>
    </location>
</feature>
<dbReference type="SMART" id="SM00271">
    <property type="entry name" value="DnaJ"/>
    <property type="match status" value="1"/>
</dbReference>
<dbReference type="InterPro" id="IPR036869">
    <property type="entry name" value="J_dom_sf"/>
</dbReference>
<dbReference type="Pfam" id="PF00226">
    <property type="entry name" value="DnaJ"/>
    <property type="match status" value="1"/>
</dbReference>
<dbReference type="PANTHER" id="PTHR47215">
    <property type="match status" value="1"/>
</dbReference>
<comment type="caution">
    <text evidence="2">The sequence shown here is derived from an EMBL/GenBank/DDBJ whole genome shotgun (WGS) entry which is preliminary data.</text>
</comment>
<evidence type="ECO:0000259" key="1">
    <source>
        <dbReference type="PROSITE" id="PS50076"/>
    </source>
</evidence>
<dbReference type="AlphaFoldDB" id="A0A9C7Q0X4"/>
<proteinExistence type="predicted"/>
<sequence>MQTFVESPSVLGQKTPVLSTNGFFGCSNSSSTYFLGESRRSLLSSSKTCWGAARTSRFSRAIPVASAASEQDAAIFQEKKPTGTTWKLHLPLKCLSFLFGKANRLKDFETLNFEENDPDSQKSFINTFWRPGFMRPVTEDASKQSLLRIMGRIRSVRPCSISEDLLLITVEREPVNASQDWTHDRPGQFVQIGGKPSNSSCSSLAIIASAPFFVDNSNTVELVISKQNDPCKLSKKVGEQVFMSPIMGDGLDYIYPSKSERLFIFVDCPQGMAAVRSFLKWHLFRAMSGTGTHRTTQVTVFYEVPDSTSMAFLSDFRDWNVFGVEVVPVLDCGLKDFVPSYLSLKPLNSLAVSSIFAVASDRTANFLQSLLLCHGVKLSFMQSLTQERVEREFTEFKKQDQSKVVEDSYLEMEREMFEERMWNTWKQQRESMWSEFVEKRHMREAHSFSSSDEKESWEDWFSRNSESWKDSIWDEHMWQQYWSTWEEERESWFHSGSFNSRDFGGPGSYSKTGYGHHDPSYASGWDAENFSSHSSYSSEPNSFGSFSSESYFDPYVILEVSNSASMSEVKRAYRQQALRWHPDLNKNDLELSKRKMQQVILAYQILKEEYKHRCR</sequence>
<dbReference type="CDD" id="cd06257">
    <property type="entry name" value="DnaJ"/>
    <property type="match status" value="1"/>
</dbReference>
<name>A0A9C7Q0X4_9RHOD</name>
<dbReference type="SUPFAM" id="SSF46565">
    <property type="entry name" value="Chaperone J-domain"/>
    <property type="match status" value="1"/>
</dbReference>
<dbReference type="OrthoDB" id="10250354at2759"/>
<protein>
    <recommendedName>
        <fullName evidence="1">J domain-containing protein</fullName>
    </recommendedName>
</protein>
<dbReference type="Proteomes" id="UP001061958">
    <property type="component" value="Unassembled WGS sequence"/>
</dbReference>
<evidence type="ECO:0000313" key="3">
    <source>
        <dbReference type="Proteomes" id="UP001061958"/>
    </source>
</evidence>